<reference evidence="4 5" key="1">
    <citation type="submission" date="2023-06" db="EMBL/GenBank/DDBJ databases">
        <title>Comparative genomics of Bacillaceae isolates and their secondary metabolite potential.</title>
        <authorList>
            <person name="Song L."/>
            <person name="Nielsen L.J."/>
            <person name="Mohite O."/>
            <person name="Xu X."/>
            <person name="Weber T."/>
            <person name="Kovacs A.T."/>
        </authorList>
    </citation>
    <scope>NUCLEOTIDE SEQUENCE [LARGE SCALE GENOMIC DNA]</scope>
    <source>
        <strain evidence="4 5">DX2.1</strain>
    </source>
</reference>
<evidence type="ECO:0000313" key="4">
    <source>
        <dbReference type="EMBL" id="MDM5439374.1"/>
    </source>
</evidence>
<feature type="signal peptide" evidence="2">
    <location>
        <begin position="1"/>
        <end position="24"/>
    </location>
</feature>
<evidence type="ECO:0000259" key="3">
    <source>
        <dbReference type="PROSITE" id="PS51272"/>
    </source>
</evidence>
<proteinExistence type="predicted"/>
<feature type="domain" description="SLH" evidence="3">
    <location>
        <begin position="89"/>
        <end position="143"/>
    </location>
</feature>
<protein>
    <submittedName>
        <fullName evidence="4">S-layer homology domain-containing protein</fullName>
    </submittedName>
</protein>
<dbReference type="RefSeq" id="WP_289359587.1">
    <property type="nucleotide sequence ID" value="NZ_JAUCFG010000002.1"/>
</dbReference>
<dbReference type="PROSITE" id="PS51272">
    <property type="entry name" value="SLH"/>
    <property type="match status" value="3"/>
</dbReference>
<feature type="chain" id="PRO_5047413421" evidence="2">
    <location>
        <begin position="25"/>
        <end position="324"/>
    </location>
</feature>
<keyword evidence="5" id="KW-1185">Reference proteome</keyword>
<feature type="domain" description="SLH" evidence="3">
    <location>
        <begin position="144"/>
        <end position="207"/>
    </location>
</feature>
<dbReference type="Pfam" id="PF00395">
    <property type="entry name" value="SLH"/>
    <property type="match status" value="3"/>
</dbReference>
<dbReference type="PANTHER" id="PTHR43308">
    <property type="entry name" value="OUTER MEMBRANE PROTEIN ALPHA-RELATED"/>
    <property type="match status" value="1"/>
</dbReference>
<dbReference type="InterPro" id="IPR051465">
    <property type="entry name" value="Cell_Envelope_Struct_Comp"/>
</dbReference>
<dbReference type="Proteomes" id="UP001224139">
    <property type="component" value="Unassembled WGS sequence"/>
</dbReference>
<evidence type="ECO:0000313" key="5">
    <source>
        <dbReference type="Proteomes" id="UP001224139"/>
    </source>
</evidence>
<comment type="caution">
    <text evidence="4">The sequence shown here is derived from an EMBL/GenBank/DDBJ whole genome shotgun (WGS) entry which is preliminary data.</text>
</comment>
<name>A0ABT7R8W8_9BACI</name>
<organism evidence="4 5">
    <name type="scientific">Bacillus hominis</name>
    <dbReference type="NCBI Taxonomy" id="2817478"/>
    <lineage>
        <taxon>Bacteria</taxon>
        <taxon>Bacillati</taxon>
        <taxon>Bacillota</taxon>
        <taxon>Bacilli</taxon>
        <taxon>Bacillales</taxon>
        <taxon>Bacillaceae</taxon>
        <taxon>Bacillus</taxon>
        <taxon>Bacillus cereus group</taxon>
    </lineage>
</organism>
<dbReference type="InterPro" id="IPR001119">
    <property type="entry name" value="SLH_dom"/>
</dbReference>
<evidence type="ECO:0000256" key="1">
    <source>
        <dbReference type="ARBA" id="ARBA00022729"/>
    </source>
</evidence>
<sequence length="324" mass="36566">MNLKNVIATGLIATTLFGATTAYAQTSRFNDVPSNHWSEQAINYLADRGIVSGYGNGAYGFGDDITRGQVASIMARYYNLKENEAQTTNFSDIKGHMFEGSIKAVTEVGIMIGNGTDKFRPDDTLTRYEMAKILQTAFNLEIKGNVPFNDIPSNHWAEDAIKALYSNGVTSGIGNNQYGGQYDVKREQFAKFLYNSIFKGQNPEGNHDVRGELKREAESLGFFLNKNRYTYNLMGANGDSVFNVMDLYINDRDEWEAKIYIYSEDSGMEESVKQFLNILTPTKSEEMWKLINSKGPHYQDFEMDGRRIIIKKDSVISVLFGYKD</sequence>
<gene>
    <name evidence="4" type="ORF">QUG02_14865</name>
</gene>
<accession>A0ABT7R8W8</accession>
<dbReference type="EMBL" id="JAUCFG010000002">
    <property type="protein sequence ID" value="MDM5439374.1"/>
    <property type="molecule type" value="Genomic_DNA"/>
</dbReference>
<evidence type="ECO:0000256" key="2">
    <source>
        <dbReference type="SAM" id="SignalP"/>
    </source>
</evidence>
<feature type="domain" description="SLH" evidence="3">
    <location>
        <begin position="25"/>
        <end position="88"/>
    </location>
</feature>
<keyword evidence="1 2" id="KW-0732">Signal</keyword>